<accession>A0A0C4F8D3</accession>
<evidence type="ECO:0000313" key="2">
    <source>
        <dbReference type="EMBL" id="OAV94082.1"/>
    </source>
</evidence>
<evidence type="ECO:0000313" key="3">
    <source>
        <dbReference type="EnsemblFungi" id="PTTG_09427-t43_1-p1"/>
    </source>
</evidence>
<dbReference type="AlphaFoldDB" id="A0A0C4F8D3"/>
<sequence>LSEGGPRKVSVRRLARSARGPCPPLRRSSVKTPLVGMAIGRDGQRPPEGRARWVQAGFGSVHPTAPQLKPGGFRQPRAEAVPRSAPEAPR</sequence>
<dbReference type="Proteomes" id="UP000005240">
    <property type="component" value="Unassembled WGS sequence"/>
</dbReference>
<reference evidence="2" key="1">
    <citation type="submission" date="2009-11" db="EMBL/GenBank/DDBJ databases">
        <authorList>
            <consortium name="The Broad Institute Genome Sequencing Platform"/>
            <person name="Ward D."/>
            <person name="Feldgarden M."/>
            <person name="Earl A."/>
            <person name="Young S.K."/>
            <person name="Zeng Q."/>
            <person name="Koehrsen M."/>
            <person name="Alvarado L."/>
            <person name="Berlin A."/>
            <person name="Bochicchio J."/>
            <person name="Borenstein D."/>
            <person name="Chapman S.B."/>
            <person name="Chen Z."/>
            <person name="Engels R."/>
            <person name="Freedman E."/>
            <person name="Gellesch M."/>
            <person name="Goldberg J."/>
            <person name="Griggs A."/>
            <person name="Gujja S."/>
            <person name="Heilman E."/>
            <person name="Heiman D."/>
            <person name="Hepburn T."/>
            <person name="Howarth C."/>
            <person name="Jen D."/>
            <person name="Larson L."/>
            <person name="Lewis B."/>
            <person name="Mehta T."/>
            <person name="Park D."/>
            <person name="Pearson M."/>
            <person name="Roberts A."/>
            <person name="Saif S."/>
            <person name="Shea T."/>
            <person name="Shenoy N."/>
            <person name="Sisk P."/>
            <person name="Stolte C."/>
            <person name="Sykes S."/>
            <person name="Thomson T."/>
            <person name="Walk T."/>
            <person name="White J."/>
            <person name="Yandava C."/>
            <person name="Izard J."/>
            <person name="Baranova O.V."/>
            <person name="Blanton J.M."/>
            <person name="Tanner A.C."/>
            <person name="Dewhirst F.E."/>
            <person name="Haas B."/>
            <person name="Nusbaum C."/>
            <person name="Birren B."/>
        </authorList>
    </citation>
    <scope>NUCLEOTIDE SEQUENCE [LARGE SCALE GENOMIC DNA]</scope>
    <source>
        <strain evidence="2">1-1 BBBD Race 1</strain>
    </source>
</reference>
<evidence type="ECO:0000313" key="4">
    <source>
        <dbReference type="Proteomes" id="UP000005240"/>
    </source>
</evidence>
<name>A0A0C4F8D3_PUCT1</name>
<proteinExistence type="predicted"/>
<keyword evidence="4" id="KW-1185">Reference proteome</keyword>
<organism evidence="3 4">
    <name type="scientific">Puccinia triticina (isolate 1-1 / race 1 (BBBD))</name>
    <name type="common">Brown leaf rust fungus</name>
    <dbReference type="NCBI Taxonomy" id="630390"/>
    <lineage>
        <taxon>Eukaryota</taxon>
        <taxon>Fungi</taxon>
        <taxon>Dikarya</taxon>
        <taxon>Basidiomycota</taxon>
        <taxon>Pucciniomycotina</taxon>
        <taxon>Pucciniomycetes</taxon>
        <taxon>Pucciniales</taxon>
        <taxon>Pucciniaceae</taxon>
        <taxon>Puccinia</taxon>
    </lineage>
</organism>
<dbReference type="VEuPathDB" id="FungiDB:PTTG_09427"/>
<feature type="region of interest" description="Disordered" evidence="1">
    <location>
        <begin position="1"/>
        <end position="49"/>
    </location>
</feature>
<protein>
    <submittedName>
        <fullName evidence="2 3">Uncharacterized protein</fullName>
    </submittedName>
</protein>
<reference evidence="3 4" key="3">
    <citation type="journal article" date="2017" name="G3 (Bethesda)">
        <title>Comparative analysis highlights variable genome content of wheat rusts and divergence of the mating loci.</title>
        <authorList>
            <person name="Cuomo C.A."/>
            <person name="Bakkeren G."/>
            <person name="Khalil H.B."/>
            <person name="Panwar V."/>
            <person name="Joly D."/>
            <person name="Linning R."/>
            <person name="Sakthikumar S."/>
            <person name="Song X."/>
            <person name="Adiconis X."/>
            <person name="Fan L."/>
            <person name="Goldberg J.M."/>
            <person name="Levin J.Z."/>
            <person name="Young S."/>
            <person name="Zeng Q."/>
            <person name="Anikster Y."/>
            <person name="Bruce M."/>
            <person name="Wang M."/>
            <person name="Yin C."/>
            <person name="McCallum B."/>
            <person name="Szabo L.J."/>
            <person name="Hulbert S."/>
            <person name="Chen X."/>
            <person name="Fellers J.P."/>
        </authorList>
    </citation>
    <scope>NUCLEOTIDE SEQUENCE</scope>
    <source>
        <strain evidence="3">isolate 1-1 / race 1 (BBBD)</strain>
        <strain evidence="4">Isolate 1-1 / race 1 (BBBD)</strain>
    </source>
</reference>
<gene>
    <name evidence="2" type="ORF">PTTG_09427</name>
</gene>
<feature type="region of interest" description="Disordered" evidence="1">
    <location>
        <begin position="62"/>
        <end position="90"/>
    </location>
</feature>
<reference evidence="2" key="2">
    <citation type="submission" date="2016-05" db="EMBL/GenBank/DDBJ databases">
        <title>Comparative analysis highlights variable genome content of wheat rusts and divergence of the mating loci.</title>
        <authorList>
            <person name="Cuomo C.A."/>
            <person name="Bakkeren G."/>
            <person name="Szabo L."/>
            <person name="Khalil H."/>
            <person name="Joly D."/>
            <person name="Goldberg J."/>
            <person name="Young S."/>
            <person name="Zeng Q."/>
            <person name="Fellers J."/>
        </authorList>
    </citation>
    <scope>NUCLEOTIDE SEQUENCE [LARGE SCALE GENOMIC DNA]</scope>
    <source>
        <strain evidence="2">1-1 BBBD Race 1</strain>
    </source>
</reference>
<evidence type="ECO:0000256" key="1">
    <source>
        <dbReference type="SAM" id="MobiDB-lite"/>
    </source>
</evidence>
<dbReference type="EnsemblFungi" id="PTTG_09427-t43_1">
    <property type="protein sequence ID" value="PTTG_09427-t43_1-p1"/>
    <property type="gene ID" value="PTTG_09427"/>
</dbReference>
<reference evidence="3" key="4">
    <citation type="submission" date="2025-05" db="UniProtKB">
        <authorList>
            <consortium name="EnsemblFungi"/>
        </authorList>
    </citation>
    <scope>IDENTIFICATION</scope>
    <source>
        <strain evidence="3">isolate 1-1 / race 1 (BBBD)</strain>
    </source>
</reference>
<dbReference type="EMBL" id="ADAS02000043">
    <property type="protein sequence ID" value="OAV94082.1"/>
    <property type="molecule type" value="Genomic_DNA"/>
</dbReference>